<dbReference type="GO" id="GO:0000938">
    <property type="term" value="C:GARP complex"/>
    <property type="evidence" value="ECO:0007669"/>
    <property type="project" value="UniProtKB-UniRule"/>
</dbReference>
<feature type="compositionally biased region" description="Gly residues" evidence="3">
    <location>
        <begin position="201"/>
        <end position="238"/>
    </location>
</feature>
<feature type="region of interest" description="Disordered" evidence="3">
    <location>
        <begin position="1"/>
        <end position="67"/>
    </location>
</feature>
<dbReference type="GO" id="GO:1990745">
    <property type="term" value="C:EARP complex"/>
    <property type="evidence" value="ECO:0007669"/>
    <property type="project" value="TreeGrafter"/>
</dbReference>
<feature type="compositionally biased region" description="Polar residues" evidence="3">
    <location>
        <begin position="185"/>
        <end position="195"/>
    </location>
</feature>
<dbReference type="AlphaFoldDB" id="A0AAD4F5E5"/>
<feature type="region of interest" description="Disordered" evidence="3">
    <location>
        <begin position="184"/>
        <end position="254"/>
    </location>
</feature>
<comment type="caution">
    <text evidence="4">The sequence shown here is derived from an EMBL/GenBank/DDBJ whole genome shotgun (WGS) entry which is preliminary data.</text>
</comment>
<dbReference type="InterPro" id="IPR014812">
    <property type="entry name" value="Vps51"/>
</dbReference>
<evidence type="ECO:0000256" key="3">
    <source>
        <dbReference type="SAM" id="MobiDB-lite"/>
    </source>
</evidence>
<comment type="subcellular location">
    <subcellularLocation>
        <location evidence="2">Golgi apparatus</location>
        <location evidence="2">trans-Golgi network</location>
    </subcellularLocation>
</comment>
<keyword evidence="2" id="KW-0445">Lipid transport</keyword>
<dbReference type="GO" id="GO:0005829">
    <property type="term" value="C:cytosol"/>
    <property type="evidence" value="ECO:0007669"/>
    <property type="project" value="GOC"/>
</dbReference>
<keyword evidence="5" id="KW-1185">Reference proteome</keyword>
<name>A0AAD4F5E5_9PEZI</name>
<gene>
    <name evidence="4" type="ORF">NEMBOFW57_003860</name>
</gene>
<dbReference type="PANTHER" id="PTHR15954:SF4">
    <property type="entry name" value="VACUOLAR PROTEIN SORTING-ASSOCIATED PROTEIN 51 HOMOLOG"/>
    <property type="match status" value="1"/>
</dbReference>
<protein>
    <recommendedName>
        <fullName evidence="2">Vacuolar protein sorting-associated protein 51 homolog</fullName>
    </recommendedName>
</protein>
<sequence>MSTIASPRDPSAPFPRRTNSSIITPTSSSRPSLDIPASASGSPNPNTPSSSSTTAAPAQSKRANRAALREYYNLRAANSANSNKPLPSPPTVEITDHHHLDTTLLTSSSTSTANEPPASELDSAAFSPPAYVARLLETSTLADLLRAYARVLSEMRALDAEKKALVYDNYSKLIAATETIRRMRSATTAQQQPDILSSHGVGRGQGGGIGGGSGGDLPHGGGVEGGAEGDGGGGGVAGEGVVDGETDERKRKERERLREVAREVVHVPGRRGGREARREWEVPRRLLEKWRERGVGGDEVAALIEEGDAALRGGEGGRSEVASTVT</sequence>
<dbReference type="GO" id="GO:0006869">
    <property type="term" value="P:lipid transport"/>
    <property type="evidence" value="ECO:0007669"/>
    <property type="project" value="UniProtKB-UniRule"/>
</dbReference>
<dbReference type="PANTHER" id="PTHR15954">
    <property type="entry name" value="VACUOLAR PROTEIN SORTING-ASSOCIATED PROTEIN 51 HOMOLOG"/>
    <property type="match status" value="1"/>
</dbReference>
<comment type="similarity">
    <text evidence="1 2">Belongs to the VPS51 family.</text>
</comment>
<dbReference type="GO" id="GO:0007030">
    <property type="term" value="P:Golgi organization"/>
    <property type="evidence" value="ECO:0007669"/>
    <property type="project" value="UniProtKB-UniRule"/>
</dbReference>
<evidence type="ECO:0000313" key="4">
    <source>
        <dbReference type="EMBL" id="KAG7293803.1"/>
    </source>
</evidence>
<keyword evidence="2" id="KW-0813">Transport</keyword>
<proteinExistence type="inferred from homology"/>
<reference evidence="4" key="1">
    <citation type="submission" date="2023-02" db="EMBL/GenBank/DDBJ databases">
        <authorList>
            <person name="Palmer J.M."/>
        </authorList>
    </citation>
    <scope>NUCLEOTIDE SEQUENCE</scope>
    <source>
        <strain evidence="4">FW57</strain>
    </source>
</reference>
<comment type="function">
    <text evidence="2">Acts as component of the GARP complex that is involved in retrograde transport from early and late endosomes to the trans-Golgi network (TGN).</text>
</comment>
<evidence type="ECO:0000313" key="5">
    <source>
        <dbReference type="Proteomes" id="UP001197093"/>
    </source>
</evidence>
<keyword evidence="2" id="KW-0333">Golgi apparatus</keyword>
<dbReference type="GO" id="GO:0032456">
    <property type="term" value="P:endocytic recycling"/>
    <property type="evidence" value="ECO:0007669"/>
    <property type="project" value="TreeGrafter"/>
</dbReference>
<dbReference type="GO" id="GO:0048193">
    <property type="term" value="P:Golgi vesicle transport"/>
    <property type="evidence" value="ECO:0007669"/>
    <property type="project" value="TreeGrafter"/>
</dbReference>
<dbReference type="Proteomes" id="UP001197093">
    <property type="component" value="Unassembled WGS sequence"/>
</dbReference>
<dbReference type="GO" id="GO:0042147">
    <property type="term" value="P:retrograde transport, endosome to Golgi"/>
    <property type="evidence" value="ECO:0007669"/>
    <property type="project" value="UniProtKB-UniRule"/>
</dbReference>
<keyword evidence="2" id="KW-0653">Protein transport</keyword>
<dbReference type="GO" id="GO:0015031">
    <property type="term" value="P:protein transport"/>
    <property type="evidence" value="ECO:0007669"/>
    <property type="project" value="UniProtKB-UniRule"/>
</dbReference>
<dbReference type="EMBL" id="JAHCVI010000001">
    <property type="protein sequence ID" value="KAG7293803.1"/>
    <property type="molecule type" value="Genomic_DNA"/>
</dbReference>
<evidence type="ECO:0000256" key="1">
    <source>
        <dbReference type="ARBA" id="ARBA00006080"/>
    </source>
</evidence>
<accession>A0AAD4F5E5</accession>
<dbReference type="Pfam" id="PF08700">
    <property type="entry name" value="VPS51_Exo84_N"/>
    <property type="match status" value="1"/>
</dbReference>
<comment type="subunit">
    <text evidence="2">Component of the Golgi-associated retrograde protein (GARP) complex.</text>
</comment>
<dbReference type="GO" id="GO:0016020">
    <property type="term" value="C:membrane"/>
    <property type="evidence" value="ECO:0007669"/>
    <property type="project" value="TreeGrafter"/>
</dbReference>
<evidence type="ECO:0000256" key="2">
    <source>
        <dbReference type="RuleBase" id="RU368010"/>
    </source>
</evidence>
<feature type="compositionally biased region" description="Low complexity" evidence="3">
    <location>
        <begin position="16"/>
        <end position="58"/>
    </location>
</feature>
<organism evidence="4 5">
    <name type="scientific">Staphylotrichum longicolle</name>
    <dbReference type="NCBI Taxonomy" id="669026"/>
    <lineage>
        <taxon>Eukaryota</taxon>
        <taxon>Fungi</taxon>
        <taxon>Dikarya</taxon>
        <taxon>Ascomycota</taxon>
        <taxon>Pezizomycotina</taxon>
        <taxon>Sordariomycetes</taxon>
        <taxon>Sordariomycetidae</taxon>
        <taxon>Sordariales</taxon>
        <taxon>Chaetomiaceae</taxon>
        <taxon>Staphylotrichum</taxon>
    </lineage>
</organism>